<dbReference type="AlphaFoldDB" id="A0A078HD32"/>
<dbReference type="PaxDb" id="3708-A0A078HD32"/>
<name>A0A078HD32_BRANA</name>
<keyword evidence="3" id="KW-1185">Reference proteome</keyword>
<accession>A0A078HD32</accession>
<organism evidence="2 3">
    <name type="scientific">Brassica napus</name>
    <name type="common">Rape</name>
    <dbReference type="NCBI Taxonomy" id="3708"/>
    <lineage>
        <taxon>Eukaryota</taxon>
        <taxon>Viridiplantae</taxon>
        <taxon>Streptophyta</taxon>
        <taxon>Embryophyta</taxon>
        <taxon>Tracheophyta</taxon>
        <taxon>Spermatophyta</taxon>
        <taxon>Magnoliopsida</taxon>
        <taxon>eudicotyledons</taxon>
        <taxon>Gunneridae</taxon>
        <taxon>Pentapetalae</taxon>
        <taxon>rosids</taxon>
        <taxon>malvids</taxon>
        <taxon>Brassicales</taxon>
        <taxon>Brassicaceae</taxon>
        <taxon>Brassiceae</taxon>
        <taxon>Brassica</taxon>
    </lineage>
</organism>
<sequence>MTAELKKLPRHGDKRPVATDLWEPPSPEILFQTLKDGEKTET</sequence>
<protein>
    <submittedName>
        <fullName evidence="2">BnaC03g58580D protein</fullName>
    </submittedName>
</protein>
<dbReference type="EMBL" id="LK032359">
    <property type="protein sequence ID" value="CDY35737.1"/>
    <property type="molecule type" value="Genomic_DNA"/>
</dbReference>
<feature type="region of interest" description="Disordered" evidence="1">
    <location>
        <begin position="1"/>
        <end position="23"/>
    </location>
</feature>
<evidence type="ECO:0000256" key="1">
    <source>
        <dbReference type="SAM" id="MobiDB-lite"/>
    </source>
</evidence>
<evidence type="ECO:0000313" key="3">
    <source>
        <dbReference type="Proteomes" id="UP000028999"/>
    </source>
</evidence>
<gene>
    <name evidence="2" type="primary">BnaC03g58580D</name>
    <name evidence="2" type="ORF">GSBRNA2T00059167001</name>
</gene>
<proteinExistence type="predicted"/>
<evidence type="ECO:0000313" key="2">
    <source>
        <dbReference type="EMBL" id="CDY35737.1"/>
    </source>
</evidence>
<dbReference type="Proteomes" id="UP000028999">
    <property type="component" value="Unassembled WGS sequence"/>
</dbReference>
<dbReference type="Gramene" id="CDY35737">
    <property type="protein sequence ID" value="CDY35737"/>
    <property type="gene ID" value="GSBRNA2T00059167001"/>
</dbReference>
<feature type="compositionally biased region" description="Basic and acidic residues" evidence="1">
    <location>
        <begin position="1"/>
        <end position="17"/>
    </location>
</feature>
<reference evidence="2 3" key="1">
    <citation type="journal article" date="2014" name="Science">
        <title>Plant genetics. Early allopolyploid evolution in the post-Neolithic Brassica napus oilseed genome.</title>
        <authorList>
            <person name="Chalhoub B."/>
            <person name="Denoeud F."/>
            <person name="Liu S."/>
            <person name="Parkin I.A."/>
            <person name="Tang H."/>
            <person name="Wang X."/>
            <person name="Chiquet J."/>
            <person name="Belcram H."/>
            <person name="Tong C."/>
            <person name="Samans B."/>
            <person name="Correa M."/>
            <person name="Da Silva C."/>
            <person name="Just J."/>
            <person name="Falentin C."/>
            <person name="Koh C.S."/>
            <person name="Le Clainche I."/>
            <person name="Bernard M."/>
            <person name="Bento P."/>
            <person name="Noel B."/>
            <person name="Labadie K."/>
            <person name="Alberti A."/>
            <person name="Charles M."/>
            <person name="Arnaud D."/>
            <person name="Guo H."/>
            <person name="Daviaud C."/>
            <person name="Alamery S."/>
            <person name="Jabbari K."/>
            <person name="Zhao M."/>
            <person name="Edger P.P."/>
            <person name="Chelaifa H."/>
            <person name="Tack D."/>
            <person name="Lassalle G."/>
            <person name="Mestiri I."/>
            <person name="Schnel N."/>
            <person name="Le Paslier M.C."/>
            <person name="Fan G."/>
            <person name="Renault V."/>
            <person name="Bayer P.E."/>
            <person name="Golicz A.A."/>
            <person name="Manoli S."/>
            <person name="Lee T.H."/>
            <person name="Thi V.H."/>
            <person name="Chalabi S."/>
            <person name="Hu Q."/>
            <person name="Fan C."/>
            <person name="Tollenaere R."/>
            <person name="Lu Y."/>
            <person name="Battail C."/>
            <person name="Shen J."/>
            <person name="Sidebottom C.H."/>
            <person name="Wang X."/>
            <person name="Canaguier A."/>
            <person name="Chauveau A."/>
            <person name="Berard A."/>
            <person name="Deniot G."/>
            <person name="Guan M."/>
            <person name="Liu Z."/>
            <person name="Sun F."/>
            <person name="Lim Y.P."/>
            <person name="Lyons E."/>
            <person name="Town C.D."/>
            <person name="Bancroft I."/>
            <person name="Wang X."/>
            <person name="Meng J."/>
            <person name="Ma J."/>
            <person name="Pires J.C."/>
            <person name="King G.J."/>
            <person name="Brunel D."/>
            <person name="Delourme R."/>
            <person name="Renard M."/>
            <person name="Aury J.M."/>
            <person name="Adams K.L."/>
            <person name="Batley J."/>
            <person name="Snowdon R.J."/>
            <person name="Tost J."/>
            <person name="Edwards D."/>
            <person name="Zhou Y."/>
            <person name="Hua W."/>
            <person name="Sharpe A.G."/>
            <person name="Paterson A.H."/>
            <person name="Guan C."/>
            <person name="Wincker P."/>
        </authorList>
    </citation>
    <scope>NUCLEOTIDE SEQUENCE [LARGE SCALE GENOMIC DNA]</scope>
    <source>
        <strain evidence="3">cv. Darmor-bzh</strain>
    </source>
</reference>